<feature type="binding site" evidence="8">
    <location>
        <position position="109"/>
    </location>
    <ligand>
        <name>CO</name>
        <dbReference type="ChEBI" id="CHEBI:17245"/>
    </ligand>
</feature>
<dbReference type="Gene3D" id="3.30.70.20">
    <property type="match status" value="1"/>
</dbReference>
<feature type="binding site" evidence="8">
    <location>
        <position position="71"/>
    </location>
    <ligand>
        <name>[4Fe-4S] cluster</name>
        <dbReference type="ChEBI" id="CHEBI:49883"/>
        <label>2</label>
    </ligand>
</feature>
<dbReference type="GO" id="GO:0051539">
    <property type="term" value="F:4 iron, 4 sulfur cluster binding"/>
    <property type="evidence" value="ECO:0007669"/>
    <property type="project" value="UniProtKB-KW"/>
</dbReference>
<feature type="domain" description="4Fe-4S ferredoxin-type" evidence="9">
    <location>
        <begin position="432"/>
        <end position="461"/>
    </location>
</feature>
<gene>
    <name evidence="8" type="primary">cdhA</name>
    <name evidence="10" type="ORF">ANME2D_01197</name>
</gene>
<dbReference type="EC" id="1.2.7.4" evidence="8"/>
<evidence type="ECO:0000256" key="3">
    <source>
        <dbReference type="ARBA" id="ARBA00022723"/>
    </source>
</evidence>
<evidence type="ECO:0000256" key="4">
    <source>
        <dbReference type="ARBA" id="ARBA00022737"/>
    </source>
</evidence>
<dbReference type="GO" id="GO:0004601">
    <property type="term" value="F:peroxidase activity"/>
    <property type="evidence" value="ECO:0007669"/>
    <property type="project" value="TreeGrafter"/>
</dbReference>
<feature type="binding site" evidence="8">
    <location>
        <position position="242"/>
    </location>
    <ligand>
        <name>[Ni-4Fe-4S] cluster</name>
        <dbReference type="ChEBI" id="CHEBI:47739"/>
    </ligand>
</feature>
<feature type="binding site" evidence="8">
    <location>
        <position position="68"/>
    </location>
    <ligand>
        <name>[4Fe-4S] cluster</name>
        <dbReference type="ChEBI" id="CHEBI:49883"/>
        <label>2</label>
    </ligand>
</feature>
<dbReference type="Proteomes" id="UP000027153">
    <property type="component" value="Unassembled WGS sequence"/>
</dbReference>
<dbReference type="InterPro" id="IPR004137">
    <property type="entry name" value="HCP/CODH"/>
</dbReference>
<evidence type="ECO:0000256" key="8">
    <source>
        <dbReference type="HAMAP-Rule" id="MF_01137"/>
    </source>
</evidence>
<keyword evidence="2 8" id="KW-0533">Nickel</keyword>
<evidence type="ECO:0000256" key="5">
    <source>
        <dbReference type="ARBA" id="ARBA00023002"/>
    </source>
</evidence>
<feature type="binding site" evidence="8">
    <location>
        <position position="270"/>
    </location>
    <ligand>
        <name>[Ni-4Fe-4S] cluster</name>
        <dbReference type="ChEBI" id="CHEBI:47739"/>
    </ligand>
</feature>
<comment type="domain">
    <text evidence="8">Cluster B is an all-cysteinyl-liganded 4Fe-4S cluster; cluster C is a mixed Ni-Fe-S cluster which is the active site of CO oxidation. Cluster D is also an all-cysteinyl-liganded 4Fe-4S cluster that bridges the two subunits of the CODH dimer. Contains two additional 4Fe-4S clusters, dubbed E and F, that probably transport electrons from ferredoxin to the B cluster.</text>
</comment>
<accession>A0A062V851</accession>
<dbReference type="PANTHER" id="PTHR30109:SF6">
    <property type="entry name" value="ACETYL-COA DECARBONYLASE_SYNTHASE COMPLEX SUBUNIT ALPHA"/>
    <property type="match status" value="1"/>
</dbReference>
<feature type="binding site" evidence="8">
    <location>
        <position position="451"/>
    </location>
    <ligand>
        <name>[4Fe-4S] cluster</name>
        <dbReference type="ChEBI" id="CHEBI:49883"/>
        <label>3</label>
    </ligand>
</feature>
<feature type="binding site" evidence="8">
    <location>
        <position position="403"/>
    </location>
    <ligand>
        <name>[4Fe-4S] cluster</name>
        <dbReference type="ChEBI" id="CHEBI:49883"/>
        <label>3</label>
    </ligand>
</feature>
<comment type="subunit">
    <text evidence="8">Heterotetramer of two alpha and two epsilon subunits. The ACDS complex is made up of alpha, epsilon, beta, gamma and delta subunits with a probable stoichiometry of (alpha(2)epsilon(2))(4)-beta(8)-(gamma(1)delta(1))(8).</text>
</comment>
<feature type="binding site" evidence="8">
    <location>
        <position position="447"/>
    </location>
    <ligand>
        <name>[4Fe-4S] cluster</name>
        <dbReference type="ChEBI" id="CHEBI:49883"/>
        <label>4</label>
    </ligand>
</feature>
<comment type="cofactor">
    <cofactor evidence="8">
        <name>[Ni-4Fe-4S] cluster</name>
        <dbReference type="ChEBI" id="CHEBI:47739"/>
    </cofactor>
    <text evidence="8">Binds 2 [Ni-4Fe-4S] clusters per heterotetramer.</text>
</comment>
<dbReference type="RefSeq" id="WP_048089759.1">
    <property type="nucleotide sequence ID" value="NZ_JMIY01000002.1"/>
</dbReference>
<name>A0A062V851_9EURY</name>
<dbReference type="SUPFAM" id="SSF56821">
    <property type="entry name" value="Prismane protein-like"/>
    <property type="match status" value="1"/>
</dbReference>
<dbReference type="PROSITE" id="PS00198">
    <property type="entry name" value="4FE4S_FER_1"/>
    <property type="match status" value="1"/>
</dbReference>
<feature type="binding site" evidence="8">
    <location>
        <position position="509"/>
    </location>
    <ligand>
        <name>[Ni-4Fe-4S] cluster</name>
        <dbReference type="ChEBI" id="CHEBI:47739"/>
    </ligand>
</feature>
<dbReference type="GO" id="GO:0005506">
    <property type="term" value="F:iron ion binding"/>
    <property type="evidence" value="ECO:0007669"/>
    <property type="project" value="UniProtKB-UniRule"/>
</dbReference>
<dbReference type="Gene3D" id="3.40.50.2030">
    <property type="match status" value="2"/>
</dbReference>
<feature type="binding site" evidence="8">
    <location>
        <position position="441"/>
    </location>
    <ligand>
        <name>[4Fe-4S] cluster</name>
        <dbReference type="ChEBI" id="CHEBI:49883"/>
        <label>4</label>
    </ligand>
</feature>
<dbReference type="InterPro" id="IPR004460">
    <property type="entry name" value="CdhA"/>
</dbReference>
<protein>
    <recommendedName>
        <fullName evidence="8">Acetyl-CoA decarbonylase/synthase complex subunit alpha</fullName>
        <shortName evidence="8">ACDS complex subunit alpha</shortName>
        <ecNumber evidence="8">1.2.7.4</ecNumber>
    </recommendedName>
    <alternativeName>
        <fullName evidence="8">ACDS complex carbon monoxide dehydrogenase subunit alpha</fullName>
        <shortName evidence="8">ACDS CODH subunit alpha</shortName>
    </alternativeName>
</protein>
<comment type="caution">
    <text evidence="8">Lacks conserved residue(s) required for the propagation of feature annotation.</text>
</comment>
<dbReference type="OrthoDB" id="35334at2157"/>
<comment type="cofactor">
    <cofactor evidence="8">
        <name>[4Fe-4S] cluster</name>
        <dbReference type="ChEBI" id="CHEBI:49883"/>
    </cofactor>
    <text evidence="8">Binds 7 [4Fe-4S] clusters per heterotetramer.</text>
</comment>
<dbReference type="Pfam" id="PF03063">
    <property type="entry name" value="Prismane"/>
    <property type="match status" value="2"/>
</dbReference>
<keyword evidence="4" id="KW-0677">Repeat</keyword>
<comment type="catalytic activity">
    <reaction evidence="8">
        <text>CO + 2 oxidized [2Fe-2S]-[ferredoxin] + H2O = 2 reduced [2Fe-2S]-[ferredoxin] + CO2 + 2 H(+)</text>
        <dbReference type="Rhea" id="RHEA:21040"/>
        <dbReference type="Rhea" id="RHEA-COMP:10000"/>
        <dbReference type="Rhea" id="RHEA-COMP:10001"/>
        <dbReference type="ChEBI" id="CHEBI:15377"/>
        <dbReference type="ChEBI" id="CHEBI:15378"/>
        <dbReference type="ChEBI" id="CHEBI:16526"/>
        <dbReference type="ChEBI" id="CHEBI:17245"/>
        <dbReference type="ChEBI" id="CHEBI:33737"/>
        <dbReference type="ChEBI" id="CHEBI:33738"/>
        <dbReference type="EC" id="1.2.7.4"/>
    </reaction>
</comment>
<dbReference type="GO" id="GO:0050418">
    <property type="term" value="F:hydroxylamine reductase activity"/>
    <property type="evidence" value="ECO:0007669"/>
    <property type="project" value="TreeGrafter"/>
</dbReference>
<proteinExistence type="inferred from homology"/>
<feature type="binding site" evidence="8">
    <location>
        <position position="573"/>
    </location>
    <ligand>
        <name>[Ni-4Fe-4S] cluster</name>
        <dbReference type="ChEBI" id="CHEBI:47739"/>
    </ligand>
</feature>
<reference evidence="10 11" key="1">
    <citation type="journal article" date="2013" name="Nature">
        <title>Anaerobic oxidation of methane coupled to nitrate reduction in a novel archaeal lineage.</title>
        <authorList>
            <person name="Haroon M.F."/>
            <person name="Hu S."/>
            <person name="Shi Y."/>
            <person name="Imelfort M."/>
            <person name="Keller J."/>
            <person name="Hugenholtz P."/>
            <person name="Yuan Z."/>
            <person name="Tyson G.W."/>
        </authorList>
    </citation>
    <scope>NUCLEOTIDE SEQUENCE [LARGE SCALE GENOMIC DNA]</scope>
    <source>
        <strain evidence="10 11">ANME-2d</strain>
    </source>
</reference>
<feature type="binding site" evidence="8">
    <location>
        <position position="406"/>
    </location>
    <ligand>
        <name>[4Fe-4S] cluster</name>
        <dbReference type="ChEBI" id="CHEBI:49883"/>
        <label>3</label>
    </ligand>
</feature>
<evidence type="ECO:0000313" key="10">
    <source>
        <dbReference type="EMBL" id="KCZ72763.1"/>
    </source>
</evidence>
<dbReference type="EMBL" id="JMIY01000002">
    <property type="protein sequence ID" value="KCZ72763.1"/>
    <property type="molecule type" value="Genomic_DNA"/>
</dbReference>
<feature type="binding site" evidence="8">
    <location>
        <position position="413"/>
    </location>
    <ligand>
        <name>[4Fe-4S] cluster</name>
        <dbReference type="ChEBI" id="CHEBI:49883"/>
        <label>4</label>
    </ligand>
</feature>
<dbReference type="Gene3D" id="1.10.8.190">
    <property type="entry name" value="Carbon monoxide dehydrogenase alpha subunit. Chain M, domain 1"/>
    <property type="match status" value="1"/>
</dbReference>
<comment type="caution">
    <text evidence="10">The sequence shown here is derived from an EMBL/GenBank/DDBJ whole genome shotgun (WGS) entry which is preliminary data.</text>
</comment>
<dbReference type="InterPro" id="IPR017896">
    <property type="entry name" value="4Fe4S_Fe-S-bd"/>
</dbReference>
<keyword evidence="1 8" id="KW-0004">4Fe-4S</keyword>
<dbReference type="PROSITE" id="PS51379">
    <property type="entry name" value="4FE4S_FER_2"/>
    <property type="match status" value="1"/>
</dbReference>
<feature type="binding site" evidence="8">
    <location>
        <position position="444"/>
    </location>
    <ligand>
        <name>[4Fe-4S] cluster</name>
        <dbReference type="ChEBI" id="CHEBI:49883"/>
        <label>4</label>
    </ligand>
</feature>
<dbReference type="InterPro" id="IPR011254">
    <property type="entry name" value="Prismane-like_sf"/>
</dbReference>
<evidence type="ECO:0000256" key="7">
    <source>
        <dbReference type="ARBA" id="ARBA00023014"/>
    </source>
</evidence>
<dbReference type="GO" id="GO:0042542">
    <property type="term" value="P:response to hydrogen peroxide"/>
    <property type="evidence" value="ECO:0007669"/>
    <property type="project" value="TreeGrafter"/>
</dbReference>
<dbReference type="SUPFAM" id="SSF46548">
    <property type="entry name" value="alpha-helical ferredoxin"/>
    <property type="match status" value="1"/>
</dbReference>
<evidence type="ECO:0000313" key="11">
    <source>
        <dbReference type="Proteomes" id="UP000027153"/>
    </source>
</evidence>
<comment type="similarity">
    <text evidence="8">Belongs to the Ni-containing carbon monoxide dehydrogenase family.</text>
</comment>
<dbReference type="GO" id="GO:0016151">
    <property type="term" value="F:nickel cation binding"/>
    <property type="evidence" value="ECO:0007669"/>
    <property type="project" value="UniProtKB-UniRule"/>
</dbReference>
<dbReference type="NCBIfam" id="TIGR00314">
    <property type="entry name" value="cdhA"/>
    <property type="match status" value="1"/>
</dbReference>
<sequence>MIIKKGSFVIEGLENVQINIGRIVEHGHEAGSEVEGPTPRPEIISLRDWDYRLLDRYNPVYTPTSDMCDYCTYGKCDLTGNKEGACGIDLEGQSARQALITSIMGAACHTAHGRHLLNYLIKKYGEDHPIDVGPSNLKAPLTETIMGIQPVTIGDFLPVLDYVEEQLTQLTAAANTGQEGAARDFESKALHAGMLDLLGMEVADIIQISCMGLPKSDEKTPMAEIGMGILDTQKPVVICVGHNIAAPAYILDYMDREGLFDKIEIAGLCCTAHDMTRYNKTAKVIGTMSKELKYIRSGIPDVLVTDEQCVRADILKEAKRLHIPVIATNEKITYGLPDRSNDSVDAIIDDLVSGKHAGALILDLEKVGDLVPKLAMKMGPIRKAKGLTALPDEDEFKRLVAKCTKCLQCTRDCPQGLPIADAMVAAVSGDLAPFEILHDKCVGCGRCDYSCPVDIPVLNVIEKASQRVIREERGKVRIGRGQIGDPEIREEGRNLVLGTTPGVLAFVGCGNYPDGTRDVYDVVEEMLQRSYIIVSSGCAAMDIGMYKDKEGKTLYERYPGRFIKGNLLNTGSCVSNAHIAATTIKVASIFAGRKTKGNWEEIADYVLNRIGAVGVAWGAYSQKAFAIATGCNRLGIPVVAGPHGTKYRRAFIGKPYRKENWNILDARDGSVVNVEPAPEHLLITAGTKEELMPLLAKLCFRPSDNSLGRAIKLTHYIELSEKYLKKMPDDWHTYVRSEADLPVAKREQLIKLLEGKGWKIDWDKKKITEGPLRKVDVSFQPTNVPRLCKGGK</sequence>
<dbReference type="PANTHER" id="PTHR30109">
    <property type="entry name" value="HYDROXYLAMINE REDUCTASE"/>
    <property type="match status" value="1"/>
</dbReference>
<dbReference type="GO" id="GO:0043885">
    <property type="term" value="F:anaerobic carbon-monoxide dehydrogenase activity"/>
    <property type="evidence" value="ECO:0007669"/>
    <property type="project" value="UniProtKB-UniRule"/>
</dbReference>
<feature type="binding site" evidence="8">
    <location>
        <position position="538"/>
    </location>
    <ligand>
        <name>[Ni-4Fe-4S] cluster</name>
        <dbReference type="ChEBI" id="CHEBI:47739"/>
    </ligand>
</feature>
<keyword evidence="11" id="KW-1185">Reference proteome</keyword>
<dbReference type="PATRIC" id="fig|1392998.3.peg.1364"/>
<feature type="binding site" evidence="8">
    <location>
        <position position="76"/>
    </location>
    <ligand>
        <name>[4Fe-4S] cluster</name>
        <dbReference type="ChEBI" id="CHEBI:49883"/>
        <label>2</label>
    </ligand>
</feature>
<dbReference type="HAMAP" id="MF_01137">
    <property type="entry name" value="CdhA"/>
    <property type="match status" value="1"/>
</dbReference>
<evidence type="ECO:0000256" key="2">
    <source>
        <dbReference type="ARBA" id="ARBA00022596"/>
    </source>
</evidence>
<feature type="binding site" evidence="8">
    <location>
        <position position="409"/>
    </location>
    <ligand>
        <name>[4Fe-4S] cluster</name>
        <dbReference type="ChEBI" id="CHEBI:49883"/>
        <label>3</label>
    </ligand>
</feature>
<keyword evidence="7 8" id="KW-0411">Iron-sulfur</keyword>
<comment type="function">
    <text evidence="8">Part of the ACDS complex that catalyzes the reversible cleavage of acetyl-CoA, allowing autotrophic growth from CO(2). The alpha-epsilon subcomponent functions as a carbon monoxide dehydrogenase.</text>
</comment>
<dbReference type="InterPro" id="IPR016099">
    <property type="entry name" value="Prismane-like_a/b-sand"/>
</dbReference>
<dbReference type="InterPro" id="IPR017900">
    <property type="entry name" value="4Fe4S_Fe_S_CS"/>
</dbReference>
<feature type="binding site" evidence="8">
    <location>
        <position position="86"/>
    </location>
    <ligand>
        <name>[4Fe-4S] cluster</name>
        <dbReference type="ChEBI" id="CHEBI:49883"/>
        <label>2</label>
    </ligand>
</feature>
<keyword evidence="5 8" id="KW-0560">Oxidoreductase</keyword>
<keyword evidence="3 8" id="KW-0479">Metal-binding</keyword>
<dbReference type="GO" id="GO:0006084">
    <property type="term" value="P:acetyl-CoA metabolic process"/>
    <property type="evidence" value="ECO:0007669"/>
    <property type="project" value="InterPro"/>
</dbReference>
<evidence type="ECO:0000259" key="9">
    <source>
        <dbReference type="PROSITE" id="PS51379"/>
    </source>
</evidence>
<evidence type="ECO:0000256" key="6">
    <source>
        <dbReference type="ARBA" id="ARBA00023004"/>
    </source>
</evidence>
<organism evidence="10 11">
    <name type="scientific">Candidatus Methanoperedens nitratireducens</name>
    <dbReference type="NCBI Taxonomy" id="1392998"/>
    <lineage>
        <taxon>Archaea</taxon>
        <taxon>Methanobacteriati</taxon>
        <taxon>Methanobacteriota</taxon>
        <taxon>Stenosarchaea group</taxon>
        <taxon>Methanomicrobia</taxon>
        <taxon>Methanosarcinales</taxon>
        <taxon>ANME-2 cluster</taxon>
        <taxon>Candidatus Methanoperedentaceae</taxon>
        <taxon>Candidatus Methanoperedens</taxon>
    </lineage>
</organism>
<dbReference type="AlphaFoldDB" id="A0A062V851"/>
<feature type="binding site" evidence="8">
    <location>
        <position position="309"/>
    </location>
    <ligand>
        <name>[Ni-4Fe-4S] cluster</name>
        <dbReference type="ChEBI" id="CHEBI:47739"/>
    </ligand>
</feature>
<evidence type="ECO:0000256" key="1">
    <source>
        <dbReference type="ARBA" id="ARBA00022485"/>
    </source>
</evidence>
<keyword evidence="6 8" id="KW-0408">Iron</keyword>